<feature type="compositionally biased region" description="Low complexity" evidence="1">
    <location>
        <begin position="109"/>
        <end position="118"/>
    </location>
</feature>
<feature type="region of interest" description="Disordered" evidence="1">
    <location>
        <begin position="103"/>
        <end position="131"/>
    </location>
</feature>
<sequence>MTALAARGGAIGVGTHPYSSSGQPTTTTTTKLPPRPKRPSEPKPTEIPLEQLKKNPKFRKLSSRWTKLIFALPVAIVSSYALWEKYDEQQAYQAALQAKRSLQDSSGIATTTATTTTTVDNVKPVSTETTK</sequence>
<name>A0AA38XTV3_9EURO</name>
<gene>
    <name evidence="2" type="ORF">H2204_011684</name>
</gene>
<protein>
    <submittedName>
        <fullName evidence="2">Uncharacterized protein</fullName>
    </submittedName>
</protein>
<feature type="region of interest" description="Disordered" evidence="1">
    <location>
        <begin position="1"/>
        <end position="48"/>
    </location>
</feature>
<dbReference type="EMBL" id="JAPDRN010000111">
    <property type="protein sequence ID" value="KAJ9622103.1"/>
    <property type="molecule type" value="Genomic_DNA"/>
</dbReference>
<evidence type="ECO:0000313" key="3">
    <source>
        <dbReference type="Proteomes" id="UP001172681"/>
    </source>
</evidence>
<keyword evidence="3" id="KW-1185">Reference proteome</keyword>
<dbReference type="Proteomes" id="UP001172681">
    <property type="component" value="Unassembled WGS sequence"/>
</dbReference>
<evidence type="ECO:0000256" key="1">
    <source>
        <dbReference type="SAM" id="MobiDB-lite"/>
    </source>
</evidence>
<comment type="caution">
    <text evidence="2">The sequence shown here is derived from an EMBL/GenBank/DDBJ whole genome shotgun (WGS) entry which is preliminary data.</text>
</comment>
<reference evidence="2" key="1">
    <citation type="submission" date="2022-10" db="EMBL/GenBank/DDBJ databases">
        <title>Culturing micro-colonial fungi from biological soil crusts in the Mojave desert and describing Neophaeococcomyces mojavensis, and introducing the new genera and species Taxawa tesnikishii.</title>
        <authorList>
            <person name="Kurbessoian T."/>
            <person name="Stajich J.E."/>
        </authorList>
    </citation>
    <scope>NUCLEOTIDE SEQUENCE</scope>
    <source>
        <strain evidence="2">TK_35</strain>
    </source>
</reference>
<organism evidence="2 3">
    <name type="scientific">Knufia peltigerae</name>
    <dbReference type="NCBI Taxonomy" id="1002370"/>
    <lineage>
        <taxon>Eukaryota</taxon>
        <taxon>Fungi</taxon>
        <taxon>Dikarya</taxon>
        <taxon>Ascomycota</taxon>
        <taxon>Pezizomycotina</taxon>
        <taxon>Eurotiomycetes</taxon>
        <taxon>Chaetothyriomycetidae</taxon>
        <taxon>Chaetothyriales</taxon>
        <taxon>Trichomeriaceae</taxon>
        <taxon>Knufia</taxon>
    </lineage>
</organism>
<accession>A0AA38XTV3</accession>
<proteinExistence type="predicted"/>
<evidence type="ECO:0000313" key="2">
    <source>
        <dbReference type="EMBL" id="KAJ9622103.1"/>
    </source>
</evidence>
<dbReference type="AlphaFoldDB" id="A0AA38XTV3"/>